<name>A0A9D1MIV0_9FIRM</name>
<evidence type="ECO:0000256" key="14">
    <source>
        <dbReference type="ARBA" id="ARBA00032707"/>
    </source>
</evidence>
<evidence type="ECO:0000256" key="13">
    <source>
        <dbReference type="ARBA" id="ARBA00023316"/>
    </source>
</evidence>
<evidence type="ECO:0000256" key="9">
    <source>
        <dbReference type="ARBA" id="ARBA00022984"/>
    </source>
</evidence>
<keyword evidence="7 17" id="KW-0378">Hydrolase</keyword>
<keyword evidence="12 17" id="KW-0046">Antibiotic resistance</keyword>
<dbReference type="Proteomes" id="UP000824110">
    <property type="component" value="Unassembled WGS sequence"/>
</dbReference>
<evidence type="ECO:0000256" key="4">
    <source>
        <dbReference type="ARBA" id="ARBA00021581"/>
    </source>
</evidence>
<evidence type="ECO:0000256" key="7">
    <source>
        <dbReference type="ARBA" id="ARBA00022801"/>
    </source>
</evidence>
<evidence type="ECO:0000256" key="15">
    <source>
        <dbReference type="ARBA" id="ARBA00032932"/>
    </source>
</evidence>
<feature type="transmembrane region" description="Helical" evidence="17">
    <location>
        <begin position="76"/>
        <end position="94"/>
    </location>
</feature>
<dbReference type="PANTHER" id="PTHR30622">
    <property type="entry name" value="UNDECAPRENYL-DIPHOSPHATASE"/>
    <property type="match status" value="1"/>
</dbReference>
<keyword evidence="9 17" id="KW-0573">Peptidoglycan synthesis</keyword>
<comment type="subcellular location">
    <subcellularLocation>
        <location evidence="1 17">Cell membrane</location>
        <topology evidence="1 17">Multi-pass membrane protein</topology>
    </subcellularLocation>
</comment>
<feature type="transmembrane region" description="Helical" evidence="17">
    <location>
        <begin position="140"/>
        <end position="166"/>
    </location>
</feature>
<feature type="transmembrane region" description="Helical" evidence="17">
    <location>
        <begin position="245"/>
        <end position="265"/>
    </location>
</feature>
<evidence type="ECO:0000256" key="2">
    <source>
        <dbReference type="ARBA" id="ARBA00010621"/>
    </source>
</evidence>
<evidence type="ECO:0000313" key="19">
    <source>
        <dbReference type="Proteomes" id="UP000824110"/>
    </source>
</evidence>
<comment type="similarity">
    <text evidence="2 17">Belongs to the UppP family.</text>
</comment>
<dbReference type="EC" id="3.6.1.27" evidence="3 17"/>
<evidence type="ECO:0000256" key="8">
    <source>
        <dbReference type="ARBA" id="ARBA00022960"/>
    </source>
</evidence>
<evidence type="ECO:0000256" key="1">
    <source>
        <dbReference type="ARBA" id="ARBA00004651"/>
    </source>
</evidence>
<keyword evidence="5 17" id="KW-1003">Cell membrane</keyword>
<feature type="transmembrane region" description="Helical" evidence="17">
    <location>
        <begin position="100"/>
        <end position="120"/>
    </location>
</feature>
<keyword evidence="11 17" id="KW-0472">Membrane</keyword>
<evidence type="ECO:0000256" key="5">
    <source>
        <dbReference type="ARBA" id="ARBA00022475"/>
    </source>
</evidence>
<dbReference type="GO" id="GO:0046677">
    <property type="term" value="P:response to antibiotic"/>
    <property type="evidence" value="ECO:0007669"/>
    <property type="project" value="UniProtKB-UniRule"/>
</dbReference>
<dbReference type="Pfam" id="PF02673">
    <property type="entry name" value="BacA"/>
    <property type="match status" value="1"/>
</dbReference>
<dbReference type="GO" id="GO:0008360">
    <property type="term" value="P:regulation of cell shape"/>
    <property type="evidence" value="ECO:0007669"/>
    <property type="project" value="UniProtKB-KW"/>
</dbReference>
<dbReference type="HAMAP" id="MF_01006">
    <property type="entry name" value="Undec_diphosphatase"/>
    <property type="match status" value="1"/>
</dbReference>
<gene>
    <name evidence="17" type="primary">uppP</name>
    <name evidence="18" type="ORF">IAB69_00360</name>
</gene>
<keyword evidence="10 17" id="KW-1133">Transmembrane helix</keyword>
<feature type="transmembrane region" description="Helical" evidence="17">
    <location>
        <begin position="178"/>
        <end position="199"/>
    </location>
</feature>
<feature type="transmembrane region" description="Helical" evidence="17">
    <location>
        <begin position="38"/>
        <end position="61"/>
    </location>
</feature>
<dbReference type="InterPro" id="IPR003824">
    <property type="entry name" value="UppP"/>
</dbReference>
<keyword evidence="13 17" id="KW-0961">Cell wall biogenesis/degradation</keyword>
<evidence type="ECO:0000256" key="6">
    <source>
        <dbReference type="ARBA" id="ARBA00022692"/>
    </source>
</evidence>
<evidence type="ECO:0000256" key="17">
    <source>
        <dbReference type="HAMAP-Rule" id="MF_01006"/>
    </source>
</evidence>
<comment type="catalytic activity">
    <reaction evidence="16 17">
        <text>di-trans,octa-cis-undecaprenyl diphosphate + H2O = di-trans,octa-cis-undecaprenyl phosphate + phosphate + H(+)</text>
        <dbReference type="Rhea" id="RHEA:28094"/>
        <dbReference type="ChEBI" id="CHEBI:15377"/>
        <dbReference type="ChEBI" id="CHEBI:15378"/>
        <dbReference type="ChEBI" id="CHEBI:43474"/>
        <dbReference type="ChEBI" id="CHEBI:58405"/>
        <dbReference type="ChEBI" id="CHEBI:60392"/>
        <dbReference type="EC" id="3.6.1.27"/>
    </reaction>
</comment>
<accession>A0A9D1MIV0</accession>
<evidence type="ECO:0000256" key="10">
    <source>
        <dbReference type="ARBA" id="ARBA00022989"/>
    </source>
</evidence>
<keyword evidence="8 17" id="KW-0133">Cell shape</keyword>
<sequence length="268" mass="28537">MTFFQALILGLVQGLTEFLPISSSGHLVLVQRVFNIDLQGADMLFDLFLHLGTLFAVLVCFRRQVLGLFRRPYKKLLWLIFASIPAALVGFLLGDLVERYLFGGAYLAAGFALTAVLLAAAQVRAKRTANTLPLKAKNALFMGVMQAVAVIPGISRSGATVAAGIISGADREEVADFSFLMSIPVIAGGFAVTLIKGIVGGELSDIFMYAGASFGFCVAISVFASALAGFAAIKLMLKSISSARYTPFIIYLILLAILCVVLKMLGVL</sequence>
<dbReference type="GO" id="GO:0050380">
    <property type="term" value="F:undecaprenyl-diphosphatase activity"/>
    <property type="evidence" value="ECO:0007669"/>
    <property type="project" value="UniProtKB-UniRule"/>
</dbReference>
<dbReference type="PANTHER" id="PTHR30622:SF2">
    <property type="entry name" value="UNDECAPRENYL-DIPHOSPHATASE"/>
    <property type="match status" value="1"/>
</dbReference>
<keyword evidence="6 17" id="KW-0812">Transmembrane</keyword>
<comment type="miscellaneous">
    <text evidence="17">Bacitracin is thought to be involved in the inhibition of peptidoglycan synthesis by sequestering undecaprenyl diphosphate, thereby reducing the pool of lipid carrier available.</text>
</comment>
<proteinExistence type="inferred from homology"/>
<evidence type="ECO:0000256" key="3">
    <source>
        <dbReference type="ARBA" id="ARBA00012374"/>
    </source>
</evidence>
<protein>
    <recommendedName>
        <fullName evidence="4 17">Undecaprenyl-diphosphatase</fullName>
        <ecNumber evidence="3 17">3.6.1.27</ecNumber>
    </recommendedName>
    <alternativeName>
        <fullName evidence="15 17">Bacitracin resistance protein</fullName>
    </alternativeName>
    <alternativeName>
        <fullName evidence="14 17">Undecaprenyl pyrophosphate phosphatase</fullName>
    </alternativeName>
</protein>
<organism evidence="18 19">
    <name type="scientific">Candidatus Coproplasma excrementigallinarum</name>
    <dbReference type="NCBI Taxonomy" id="2840747"/>
    <lineage>
        <taxon>Bacteria</taxon>
        <taxon>Bacillati</taxon>
        <taxon>Bacillota</taxon>
        <taxon>Clostridia</taxon>
        <taxon>Eubacteriales</taxon>
        <taxon>Candidatus Coproplasma</taxon>
    </lineage>
</organism>
<dbReference type="AlphaFoldDB" id="A0A9D1MIV0"/>
<evidence type="ECO:0000256" key="12">
    <source>
        <dbReference type="ARBA" id="ARBA00023251"/>
    </source>
</evidence>
<dbReference type="EMBL" id="DVNE01000003">
    <property type="protein sequence ID" value="HIU61089.1"/>
    <property type="molecule type" value="Genomic_DNA"/>
</dbReference>
<comment type="function">
    <text evidence="17">Catalyzes the dephosphorylation of undecaprenyl diphosphate (UPP). Confers resistance to bacitracin.</text>
</comment>
<dbReference type="GO" id="GO:0009252">
    <property type="term" value="P:peptidoglycan biosynthetic process"/>
    <property type="evidence" value="ECO:0007669"/>
    <property type="project" value="UniProtKB-KW"/>
</dbReference>
<dbReference type="GO" id="GO:0005886">
    <property type="term" value="C:plasma membrane"/>
    <property type="evidence" value="ECO:0007669"/>
    <property type="project" value="UniProtKB-SubCell"/>
</dbReference>
<reference evidence="18" key="2">
    <citation type="journal article" date="2021" name="PeerJ">
        <title>Extensive microbial diversity within the chicken gut microbiome revealed by metagenomics and culture.</title>
        <authorList>
            <person name="Gilroy R."/>
            <person name="Ravi A."/>
            <person name="Getino M."/>
            <person name="Pursley I."/>
            <person name="Horton D.L."/>
            <person name="Alikhan N.F."/>
            <person name="Baker D."/>
            <person name="Gharbi K."/>
            <person name="Hall N."/>
            <person name="Watson M."/>
            <person name="Adriaenssens E.M."/>
            <person name="Foster-Nyarko E."/>
            <person name="Jarju S."/>
            <person name="Secka A."/>
            <person name="Antonio M."/>
            <person name="Oren A."/>
            <person name="Chaudhuri R.R."/>
            <person name="La Ragione R."/>
            <person name="Hildebrand F."/>
            <person name="Pallen M.J."/>
        </authorList>
    </citation>
    <scope>NUCLEOTIDE SEQUENCE</scope>
    <source>
        <strain evidence="18">CHK195-12923</strain>
    </source>
</reference>
<feature type="transmembrane region" description="Helical" evidence="17">
    <location>
        <begin position="206"/>
        <end position="233"/>
    </location>
</feature>
<evidence type="ECO:0000256" key="16">
    <source>
        <dbReference type="ARBA" id="ARBA00047594"/>
    </source>
</evidence>
<reference evidence="18" key="1">
    <citation type="submission" date="2020-10" db="EMBL/GenBank/DDBJ databases">
        <authorList>
            <person name="Gilroy R."/>
        </authorList>
    </citation>
    <scope>NUCLEOTIDE SEQUENCE</scope>
    <source>
        <strain evidence="18">CHK195-12923</strain>
    </source>
</reference>
<dbReference type="GO" id="GO:0071555">
    <property type="term" value="P:cell wall organization"/>
    <property type="evidence" value="ECO:0007669"/>
    <property type="project" value="UniProtKB-KW"/>
</dbReference>
<evidence type="ECO:0000313" key="18">
    <source>
        <dbReference type="EMBL" id="HIU61089.1"/>
    </source>
</evidence>
<comment type="caution">
    <text evidence="18">The sequence shown here is derived from an EMBL/GenBank/DDBJ whole genome shotgun (WGS) entry which is preliminary data.</text>
</comment>
<evidence type="ECO:0000256" key="11">
    <source>
        <dbReference type="ARBA" id="ARBA00023136"/>
    </source>
</evidence>